<evidence type="ECO:0000313" key="3">
    <source>
        <dbReference type="Proteomes" id="UP000001194"/>
    </source>
</evidence>
<dbReference type="GeneID" id="6079200"/>
<reference evidence="2 3" key="1">
    <citation type="journal article" date="2008" name="Nature">
        <title>The genome of Laccaria bicolor provides insights into mycorrhizal symbiosis.</title>
        <authorList>
            <person name="Martin F."/>
            <person name="Aerts A."/>
            <person name="Ahren D."/>
            <person name="Brun A."/>
            <person name="Danchin E.G.J."/>
            <person name="Duchaussoy F."/>
            <person name="Gibon J."/>
            <person name="Kohler A."/>
            <person name="Lindquist E."/>
            <person name="Pereda V."/>
            <person name="Salamov A."/>
            <person name="Shapiro H.J."/>
            <person name="Wuyts J."/>
            <person name="Blaudez D."/>
            <person name="Buee M."/>
            <person name="Brokstein P."/>
            <person name="Canbaeck B."/>
            <person name="Cohen D."/>
            <person name="Courty P.E."/>
            <person name="Coutinho P.M."/>
            <person name="Delaruelle C."/>
            <person name="Detter J.C."/>
            <person name="Deveau A."/>
            <person name="DiFazio S."/>
            <person name="Duplessis S."/>
            <person name="Fraissinet-Tachet L."/>
            <person name="Lucic E."/>
            <person name="Frey-Klett P."/>
            <person name="Fourrey C."/>
            <person name="Feussner I."/>
            <person name="Gay G."/>
            <person name="Grimwood J."/>
            <person name="Hoegger P.J."/>
            <person name="Jain P."/>
            <person name="Kilaru S."/>
            <person name="Labbe J."/>
            <person name="Lin Y.C."/>
            <person name="Legue V."/>
            <person name="Le Tacon F."/>
            <person name="Marmeisse R."/>
            <person name="Melayah D."/>
            <person name="Montanini B."/>
            <person name="Muratet M."/>
            <person name="Nehls U."/>
            <person name="Niculita-Hirzel H."/>
            <person name="Oudot-Le Secq M.P."/>
            <person name="Peter M."/>
            <person name="Quesneville H."/>
            <person name="Rajashekar B."/>
            <person name="Reich M."/>
            <person name="Rouhier N."/>
            <person name="Schmutz J."/>
            <person name="Yin T."/>
            <person name="Chalot M."/>
            <person name="Henrissat B."/>
            <person name="Kuees U."/>
            <person name="Lucas S."/>
            <person name="Van de Peer Y."/>
            <person name="Podila G.K."/>
            <person name="Polle A."/>
            <person name="Pukkila P.J."/>
            <person name="Richardson P.M."/>
            <person name="Rouze P."/>
            <person name="Sanders I.R."/>
            <person name="Stajich J.E."/>
            <person name="Tunlid A."/>
            <person name="Tuskan G."/>
            <person name="Grigoriev I.V."/>
        </authorList>
    </citation>
    <scope>NUCLEOTIDE SEQUENCE [LARGE SCALE GENOMIC DNA]</scope>
    <source>
        <strain evidence="3">S238N-H82 / ATCC MYA-4686</strain>
    </source>
</reference>
<dbReference type="KEGG" id="lbc:LACBIDRAFT_329391"/>
<protein>
    <submittedName>
        <fullName evidence="2">Predicted protein</fullName>
    </submittedName>
</protein>
<accession>B0DHV6</accession>
<evidence type="ECO:0000313" key="2">
    <source>
        <dbReference type="EMBL" id="EDR05899.1"/>
    </source>
</evidence>
<gene>
    <name evidence="2" type="ORF">LACBIDRAFT_329391</name>
</gene>
<dbReference type="RefSeq" id="XP_001883575.1">
    <property type="nucleotide sequence ID" value="XM_001883540.1"/>
</dbReference>
<dbReference type="EMBL" id="DS547111">
    <property type="protein sequence ID" value="EDR05899.1"/>
    <property type="molecule type" value="Genomic_DNA"/>
</dbReference>
<dbReference type="InParanoid" id="B0DHV6"/>
<sequence length="298" mass="33407">MMLISWTSATNCARLYNLAIGGQHPLQNTPVPWQFSLTVTSDQVYDGFTILSLLEDCQLRRQILMVPHGGPAKEHNGNQFPHLITGNQKVSVAVIDGVTVGHPCCAVHNCHLPLENNRHRFCIAHQGQEATCEHPDHEKVEGVHNDWGQAHFQLQECLRRACIAHPNDALGADMVDASNLVDGEDVVEAFDVARDGWALPVQDPTKDPKIRAQFGPWETFYGAEAVTTVVEMIKLFQNVGLTVDVFHFKCKHRKMDTFCQMNCNPAAYPELRGEGNKAWYFNSSIAEQMNGWLEHIKI</sequence>
<dbReference type="Pfam" id="PF18721">
    <property type="entry name" value="CxC6"/>
    <property type="match status" value="1"/>
</dbReference>
<dbReference type="Proteomes" id="UP000001194">
    <property type="component" value="Unassembled WGS sequence"/>
</dbReference>
<proteinExistence type="predicted"/>
<keyword evidence="3" id="KW-1185">Reference proteome</keyword>
<organism evidence="3">
    <name type="scientific">Laccaria bicolor (strain S238N-H82 / ATCC MYA-4686)</name>
    <name type="common">Bicoloured deceiver</name>
    <name type="synonym">Laccaria laccata var. bicolor</name>
    <dbReference type="NCBI Taxonomy" id="486041"/>
    <lineage>
        <taxon>Eukaryota</taxon>
        <taxon>Fungi</taxon>
        <taxon>Dikarya</taxon>
        <taxon>Basidiomycota</taxon>
        <taxon>Agaricomycotina</taxon>
        <taxon>Agaricomycetes</taxon>
        <taxon>Agaricomycetidae</taxon>
        <taxon>Agaricales</taxon>
        <taxon>Agaricineae</taxon>
        <taxon>Hydnangiaceae</taxon>
        <taxon>Laccaria</taxon>
    </lineage>
</organism>
<feature type="domain" description="CxC6 like cysteine cluster associated with KDZ" evidence="1">
    <location>
        <begin position="94"/>
        <end position="139"/>
    </location>
</feature>
<dbReference type="HOGENOM" id="CLU_004966_1_0_1"/>
<evidence type="ECO:0000259" key="1">
    <source>
        <dbReference type="Pfam" id="PF18721"/>
    </source>
</evidence>
<dbReference type="OrthoDB" id="2501483at2759"/>
<dbReference type="InterPro" id="IPR040898">
    <property type="entry name" value="CxC6"/>
</dbReference>
<name>B0DHV6_LACBS</name>
<dbReference type="AlphaFoldDB" id="B0DHV6"/>